<protein>
    <recommendedName>
        <fullName evidence="5">Late embryogenesis abundant protein LEA-2 subgroup domain-containing protein</fullName>
    </recommendedName>
</protein>
<dbReference type="EMBL" id="JAXQNO010000012">
    <property type="protein sequence ID" value="KAK4787601.1"/>
    <property type="molecule type" value="Genomic_DNA"/>
</dbReference>
<name>A0AAN7LK99_TRANT</name>
<feature type="transmembrane region" description="Helical" evidence="2">
    <location>
        <begin position="39"/>
        <end position="62"/>
    </location>
</feature>
<dbReference type="InterPro" id="IPR055301">
    <property type="entry name" value="Lea14-like_2"/>
</dbReference>
<dbReference type="AlphaFoldDB" id="A0AAN7LK99"/>
<reference evidence="3 4" key="1">
    <citation type="journal article" date="2023" name="Hortic Res">
        <title>Pangenome of water caltrop reveals structural variations and asymmetric subgenome divergence after allopolyploidization.</title>
        <authorList>
            <person name="Zhang X."/>
            <person name="Chen Y."/>
            <person name="Wang L."/>
            <person name="Yuan Y."/>
            <person name="Fang M."/>
            <person name="Shi L."/>
            <person name="Lu R."/>
            <person name="Comes H.P."/>
            <person name="Ma Y."/>
            <person name="Chen Y."/>
            <person name="Huang G."/>
            <person name="Zhou Y."/>
            <person name="Zheng Z."/>
            <person name="Qiu Y."/>
        </authorList>
    </citation>
    <scope>NUCLEOTIDE SEQUENCE [LARGE SCALE GENOMIC DNA]</scope>
    <source>
        <strain evidence="3">F231</strain>
    </source>
</reference>
<evidence type="ECO:0000313" key="4">
    <source>
        <dbReference type="Proteomes" id="UP001346149"/>
    </source>
</evidence>
<sequence length="214" mass="23318">MTEKAQQVYPLAPANGAPRSDEDGLAMEKEAKRKKRVKLAIYIGVFAVFQVIVILVFGMVIMRVHRPKFRVGNLTVQNLAAGTGSFNGSFVAPVRVKNANFGPYKYEATTVFFSYGRDVVGRADVTKSKANFKSTKKIDLEVAVSSSNLTASDPAAVSKLSGELGSGTLTLRIYGNMTGKVELMLIFKKRKSTFMDCTMVINVSAKSVKSLECK</sequence>
<keyword evidence="2" id="KW-1133">Transmembrane helix</keyword>
<evidence type="ECO:0008006" key="5">
    <source>
        <dbReference type="Google" id="ProtNLM"/>
    </source>
</evidence>
<evidence type="ECO:0000256" key="1">
    <source>
        <dbReference type="SAM" id="MobiDB-lite"/>
    </source>
</evidence>
<evidence type="ECO:0000256" key="2">
    <source>
        <dbReference type="SAM" id="Phobius"/>
    </source>
</evidence>
<keyword evidence="2" id="KW-0812">Transmembrane</keyword>
<dbReference type="PANTHER" id="PTHR31852">
    <property type="entry name" value="LATE EMBRYOGENESIS ABUNDANT (LEA) HYDROXYPROLINE-RICH GLYCOPROTEIN FAMILY"/>
    <property type="match status" value="1"/>
</dbReference>
<organism evidence="3 4">
    <name type="scientific">Trapa natans</name>
    <name type="common">Water chestnut</name>
    <dbReference type="NCBI Taxonomy" id="22666"/>
    <lineage>
        <taxon>Eukaryota</taxon>
        <taxon>Viridiplantae</taxon>
        <taxon>Streptophyta</taxon>
        <taxon>Embryophyta</taxon>
        <taxon>Tracheophyta</taxon>
        <taxon>Spermatophyta</taxon>
        <taxon>Magnoliopsida</taxon>
        <taxon>eudicotyledons</taxon>
        <taxon>Gunneridae</taxon>
        <taxon>Pentapetalae</taxon>
        <taxon>rosids</taxon>
        <taxon>malvids</taxon>
        <taxon>Myrtales</taxon>
        <taxon>Lythraceae</taxon>
        <taxon>Trapa</taxon>
    </lineage>
</organism>
<keyword evidence="2" id="KW-0472">Membrane</keyword>
<gene>
    <name evidence="3" type="ORF">SAY86_011434</name>
</gene>
<keyword evidence="4" id="KW-1185">Reference proteome</keyword>
<comment type="caution">
    <text evidence="3">The sequence shown here is derived from an EMBL/GenBank/DDBJ whole genome shotgun (WGS) entry which is preliminary data.</text>
</comment>
<evidence type="ECO:0000313" key="3">
    <source>
        <dbReference type="EMBL" id="KAK4787601.1"/>
    </source>
</evidence>
<feature type="region of interest" description="Disordered" evidence="1">
    <location>
        <begin position="1"/>
        <end position="24"/>
    </location>
</feature>
<proteinExistence type="predicted"/>
<dbReference type="Proteomes" id="UP001346149">
    <property type="component" value="Unassembled WGS sequence"/>
</dbReference>
<accession>A0AAN7LK99</accession>